<dbReference type="InterPro" id="IPR016181">
    <property type="entry name" value="Acyl_CoA_acyltransferase"/>
</dbReference>
<dbReference type="PROSITE" id="PS51186">
    <property type="entry name" value="GNAT"/>
    <property type="match status" value="1"/>
</dbReference>
<dbReference type="Pfam" id="PF00583">
    <property type="entry name" value="Acetyltransf_1"/>
    <property type="match status" value="1"/>
</dbReference>
<dbReference type="RefSeq" id="WP_034817658.1">
    <property type="nucleotide sequence ID" value="NZ_CP073101.1"/>
</dbReference>
<accession>A0ABT2KY67</accession>
<protein>
    <submittedName>
        <fullName evidence="2">GNAT family N-acetyltransferase</fullName>
    </submittedName>
</protein>
<comment type="caution">
    <text evidence="2">The sequence shown here is derived from an EMBL/GenBank/DDBJ whole genome shotgun (WGS) entry which is preliminary data.</text>
</comment>
<dbReference type="PANTHER" id="PTHR43617">
    <property type="entry name" value="L-AMINO ACID N-ACETYLTRANSFERASE"/>
    <property type="match status" value="1"/>
</dbReference>
<dbReference type="InterPro" id="IPR000182">
    <property type="entry name" value="GNAT_dom"/>
</dbReference>
<dbReference type="SUPFAM" id="SSF55729">
    <property type="entry name" value="Acyl-CoA N-acyltransferases (Nat)"/>
    <property type="match status" value="1"/>
</dbReference>
<evidence type="ECO:0000313" key="2">
    <source>
        <dbReference type="EMBL" id="MCT4795236.1"/>
    </source>
</evidence>
<evidence type="ECO:0000313" key="3">
    <source>
        <dbReference type="Proteomes" id="UP001206821"/>
    </source>
</evidence>
<dbReference type="CDD" id="cd04301">
    <property type="entry name" value="NAT_SF"/>
    <property type="match status" value="1"/>
</dbReference>
<sequence>MIRLATRADLQAIDSLILNKAKAFRAAGKTQWEKYLEPSRTEFVRHDVTNGTVYVYEENGKIFGSVSLIPPTSWDHNLWDDAEVAVYVHRLVVDARMKGKRVGEQLMRHALTQTVGTIRLDCVATNAFLNRYYRQFGFAYVGERDGFSLFTKEG</sequence>
<dbReference type="EMBL" id="JANIEK010000021">
    <property type="protein sequence ID" value="MCT4795236.1"/>
    <property type="molecule type" value="Genomic_DNA"/>
</dbReference>
<keyword evidence="3" id="KW-1185">Reference proteome</keyword>
<evidence type="ECO:0000259" key="1">
    <source>
        <dbReference type="PROSITE" id="PS51186"/>
    </source>
</evidence>
<organism evidence="2 3">
    <name type="scientific">Exiguobacterium alkaliphilum</name>
    <dbReference type="NCBI Taxonomy" id="1428684"/>
    <lineage>
        <taxon>Bacteria</taxon>
        <taxon>Bacillati</taxon>
        <taxon>Bacillota</taxon>
        <taxon>Bacilli</taxon>
        <taxon>Bacillales</taxon>
        <taxon>Bacillales Family XII. Incertae Sedis</taxon>
        <taxon>Exiguobacterium</taxon>
    </lineage>
</organism>
<name>A0ABT2KY67_9BACL</name>
<dbReference type="InterPro" id="IPR050276">
    <property type="entry name" value="MshD_Acetyltransferase"/>
</dbReference>
<dbReference type="Gene3D" id="3.40.630.30">
    <property type="match status" value="1"/>
</dbReference>
<reference evidence="2 3" key="1">
    <citation type="submission" date="2022-07" db="EMBL/GenBank/DDBJ databases">
        <title>Genomic and pangenome structural analysis of the polyextremophile Exiguobacterium.</title>
        <authorList>
            <person name="Shen L."/>
        </authorList>
    </citation>
    <scope>NUCLEOTIDE SEQUENCE [LARGE SCALE GENOMIC DNA]</scope>
    <source>
        <strain evidence="2 3">12_1</strain>
    </source>
</reference>
<feature type="domain" description="N-acetyltransferase" evidence="1">
    <location>
        <begin position="1"/>
        <end position="154"/>
    </location>
</feature>
<gene>
    <name evidence="2" type="ORF">NQG31_06740</name>
</gene>
<dbReference type="Proteomes" id="UP001206821">
    <property type="component" value="Unassembled WGS sequence"/>
</dbReference>
<proteinExistence type="predicted"/>